<reference evidence="2 3" key="1">
    <citation type="submission" date="2018-09" db="EMBL/GenBank/DDBJ databases">
        <title>Genomic Encyclopedia of Archaeal and Bacterial Type Strains, Phase II (KMG-II): from individual species to whole genera.</title>
        <authorList>
            <person name="Goeker M."/>
        </authorList>
    </citation>
    <scope>NUCLEOTIDE SEQUENCE [LARGE SCALE GENOMIC DNA]</scope>
    <source>
        <strain evidence="2 3">DSM 27148</strain>
    </source>
</reference>
<evidence type="ECO:0000313" key="2">
    <source>
        <dbReference type="EMBL" id="RKD88352.1"/>
    </source>
</evidence>
<dbReference type="OrthoDB" id="739506at2"/>
<dbReference type="AlphaFoldDB" id="A0A419VYQ7"/>
<protein>
    <submittedName>
        <fullName evidence="2">Uncharacterized protein</fullName>
    </submittedName>
</protein>
<dbReference type="InterPro" id="IPR011990">
    <property type="entry name" value="TPR-like_helical_dom_sf"/>
</dbReference>
<proteinExistence type="predicted"/>
<keyword evidence="1" id="KW-0732">Signal</keyword>
<accession>A0A419VYQ7</accession>
<dbReference type="Gene3D" id="1.25.40.10">
    <property type="entry name" value="Tetratricopeptide repeat domain"/>
    <property type="match status" value="1"/>
</dbReference>
<keyword evidence="3" id="KW-1185">Reference proteome</keyword>
<gene>
    <name evidence="2" type="ORF">BC643_3501</name>
</gene>
<name>A0A419VYQ7_9BACT</name>
<comment type="caution">
    <text evidence="2">The sequence shown here is derived from an EMBL/GenBank/DDBJ whole genome shotgun (WGS) entry which is preliminary data.</text>
</comment>
<organism evidence="2 3">
    <name type="scientific">Mangrovibacterium diazotrophicum</name>
    <dbReference type="NCBI Taxonomy" id="1261403"/>
    <lineage>
        <taxon>Bacteria</taxon>
        <taxon>Pseudomonadati</taxon>
        <taxon>Bacteroidota</taxon>
        <taxon>Bacteroidia</taxon>
        <taxon>Marinilabiliales</taxon>
        <taxon>Prolixibacteraceae</taxon>
        <taxon>Mangrovibacterium</taxon>
    </lineage>
</organism>
<feature type="chain" id="PRO_5018989908" evidence="1">
    <location>
        <begin position="22"/>
        <end position="731"/>
    </location>
</feature>
<dbReference type="EMBL" id="RAPN01000002">
    <property type="protein sequence ID" value="RKD88352.1"/>
    <property type="molecule type" value="Genomic_DNA"/>
</dbReference>
<evidence type="ECO:0000256" key="1">
    <source>
        <dbReference type="SAM" id="SignalP"/>
    </source>
</evidence>
<dbReference type="Proteomes" id="UP000283387">
    <property type="component" value="Unassembled WGS sequence"/>
</dbReference>
<dbReference type="SUPFAM" id="SSF48452">
    <property type="entry name" value="TPR-like"/>
    <property type="match status" value="1"/>
</dbReference>
<feature type="signal peptide" evidence="1">
    <location>
        <begin position="1"/>
        <end position="21"/>
    </location>
</feature>
<sequence length="731" mass="82711">MKTRYQILLLVLCFGLLPACRSNVNGQTPDAGVICKRALALPVDQGISLMERAMGRYAGADVEKMDKFQLNFTMAYLYQKQAAQLPGTKMEALERSKQYYSAALEVDPGNVAVLTNLVFVNQAMDNKEMAQELLSQLIKVDSANKAKYYARKGDLSAAVEKYDEAIGFYKRAFFGSTGNEALAWKIFDVCTRFTDKQHAWQVLNAFSNQLFEKGFYDLARTGFLNTLDLALTLGENEQATEACVRWAEALSFKPNVSENYAKDLPEPNVWTSTCNQEIQRLLTKAASTGEMGWWTSDVYRSHIVATLLYRMEATELIAGNVSIAVKLLEMGLQIAPEFYVYDHPKLKNYYPIKMDIAVELSRLYNRYPEMDLDNSKYDEMIRRLFNEKSAHYLQNNLEAIQKSHTMLGLIFADRGIWTSDWYAGNAVFQLKSAIRFQKQIESANPEKFKPIPAIYQLLAEGYAKTNQPDLVPNTLLEAAAGYLDLDNLSMADSLIKKAGSSGNHSPKLTEKLGELNLITKMRLDIRNDTYNFKSSDVEQLEKTIAGSKVFTMPVAAGDQSFLNRQKFKILADLGARCSENNPNYQYPSFEIKALNYISDEKALGNFQDISRLNQIEGKFQSNLDRGSSVQINQVKSLSEPKEESRTWQLNTGSYQGQVEVNPDLFIASQVYEDLKSENAAEQLDDVKQIQIRQGDVIIPKKLQENEQIDPQRLQQLNGVKNVRISNELQQK</sequence>
<evidence type="ECO:0000313" key="3">
    <source>
        <dbReference type="Proteomes" id="UP000283387"/>
    </source>
</evidence>
<dbReference type="RefSeq" id="WP_147377258.1">
    <property type="nucleotide sequence ID" value="NZ_RAPN01000002.1"/>
</dbReference>